<reference evidence="2" key="1">
    <citation type="submission" date="2018-05" db="EMBL/GenBank/DDBJ databases">
        <authorList>
            <person name="Cea G.-C."/>
            <person name="William W."/>
        </authorList>
    </citation>
    <scope>NUCLEOTIDE SEQUENCE [LARGE SCALE GENOMIC DNA]</scope>
    <source>
        <strain evidence="2">DB21MT 5</strain>
    </source>
</reference>
<dbReference type="AlphaFoldDB" id="A0A330LWQ8"/>
<name>A0A330LWQ8_9GAMM</name>
<organism evidence="1 2">
    <name type="scientific">Moritella yayanosii</name>
    <dbReference type="NCBI Taxonomy" id="69539"/>
    <lineage>
        <taxon>Bacteria</taxon>
        <taxon>Pseudomonadati</taxon>
        <taxon>Pseudomonadota</taxon>
        <taxon>Gammaproteobacteria</taxon>
        <taxon>Alteromonadales</taxon>
        <taxon>Moritellaceae</taxon>
        <taxon>Moritella</taxon>
    </lineage>
</organism>
<proteinExistence type="predicted"/>
<sequence length="68" mass="7645">MPVKSDSYPALTSVLSDYFNCHNLYSSRLDLTFIGKAAQIYLVYFGNAPVISTHPWSLFLLTCKPSLQ</sequence>
<gene>
    <name evidence="1" type="ORF">MORIYA_2057</name>
</gene>
<evidence type="ECO:0000313" key="1">
    <source>
        <dbReference type="EMBL" id="SQD78535.1"/>
    </source>
</evidence>
<accession>A0A330LWQ8</accession>
<dbReference type="KEGG" id="mya:MORIYA_2057"/>
<dbReference type="EMBL" id="LS483250">
    <property type="protein sequence ID" value="SQD78535.1"/>
    <property type="molecule type" value="Genomic_DNA"/>
</dbReference>
<evidence type="ECO:0000313" key="2">
    <source>
        <dbReference type="Proteomes" id="UP000250163"/>
    </source>
</evidence>
<dbReference type="Proteomes" id="UP000250163">
    <property type="component" value="Chromosome MORIYA"/>
</dbReference>
<protein>
    <submittedName>
        <fullName evidence="1">Uncharacterized protein</fullName>
    </submittedName>
</protein>
<keyword evidence="2" id="KW-1185">Reference proteome</keyword>